<protein>
    <recommendedName>
        <fullName evidence="3">Secreted protein</fullName>
    </recommendedName>
</protein>
<evidence type="ECO:0000256" key="1">
    <source>
        <dbReference type="SAM" id="SignalP"/>
    </source>
</evidence>
<dbReference type="EMBL" id="GBRH01178544">
    <property type="protein sequence ID" value="JAE19352.1"/>
    <property type="molecule type" value="Transcribed_RNA"/>
</dbReference>
<proteinExistence type="predicted"/>
<accession>A0A0A9G4B6</accession>
<evidence type="ECO:0000313" key="2">
    <source>
        <dbReference type="EMBL" id="JAE19352.1"/>
    </source>
</evidence>
<reference evidence="2" key="2">
    <citation type="journal article" date="2015" name="Data Brief">
        <title>Shoot transcriptome of the giant reed, Arundo donax.</title>
        <authorList>
            <person name="Barrero R.A."/>
            <person name="Guerrero F.D."/>
            <person name="Moolhuijzen P."/>
            <person name="Goolsby J.A."/>
            <person name="Tidwell J."/>
            <person name="Bellgard S.E."/>
            <person name="Bellgard M.I."/>
        </authorList>
    </citation>
    <scope>NUCLEOTIDE SEQUENCE</scope>
    <source>
        <tissue evidence="2">Shoot tissue taken approximately 20 cm above the soil surface</tissue>
    </source>
</reference>
<keyword evidence="1" id="KW-0732">Signal</keyword>
<dbReference type="AlphaFoldDB" id="A0A0A9G4B6"/>
<name>A0A0A9G4B6_ARUDO</name>
<feature type="chain" id="PRO_5002044780" description="Secreted protein" evidence="1">
    <location>
        <begin position="22"/>
        <end position="82"/>
    </location>
</feature>
<evidence type="ECO:0008006" key="3">
    <source>
        <dbReference type="Google" id="ProtNLM"/>
    </source>
</evidence>
<sequence length="82" mass="9080">MDLLFFCPLNWLCFCVISLLSDRSTEQPQRIVLSGRLCLLKPASRRVASRRLSGAAAMAVGDALPPPRLGFSLARDLDVYEN</sequence>
<feature type="signal peptide" evidence="1">
    <location>
        <begin position="1"/>
        <end position="21"/>
    </location>
</feature>
<reference evidence="2" key="1">
    <citation type="submission" date="2014-09" db="EMBL/GenBank/DDBJ databases">
        <authorList>
            <person name="Magalhaes I.L.F."/>
            <person name="Oliveira U."/>
            <person name="Santos F.R."/>
            <person name="Vidigal T.H.D.A."/>
            <person name="Brescovit A.D."/>
            <person name="Santos A.J."/>
        </authorList>
    </citation>
    <scope>NUCLEOTIDE SEQUENCE</scope>
    <source>
        <tissue evidence="2">Shoot tissue taken approximately 20 cm above the soil surface</tissue>
    </source>
</reference>
<organism evidence="2">
    <name type="scientific">Arundo donax</name>
    <name type="common">Giant reed</name>
    <name type="synonym">Donax arundinaceus</name>
    <dbReference type="NCBI Taxonomy" id="35708"/>
    <lineage>
        <taxon>Eukaryota</taxon>
        <taxon>Viridiplantae</taxon>
        <taxon>Streptophyta</taxon>
        <taxon>Embryophyta</taxon>
        <taxon>Tracheophyta</taxon>
        <taxon>Spermatophyta</taxon>
        <taxon>Magnoliopsida</taxon>
        <taxon>Liliopsida</taxon>
        <taxon>Poales</taxon>
        <taxon>Poaceae</taxon>
        <taxon>PACMAD clade</taxon>
        <taxon>Arundinoideae</taxon>
        <taxon>Arundineae</taxon>
        <taxon>Arundo</taxon>
    </lineage>
</organism>